<dbReference type="Proteomes" id="UP001239795">
    <property type="component" value="Unassembled WGS sequence"/>
</dbReference>
<proteinExistence type="predicted"/>
<sequence length="684" mass="77750">MATNQSNVCSANIYVPLDYRSQQIRILELLPGSFDDEIECRLKTITPGASYEALSYVWGDPTHTRTIKVQGEAMNVTANLKNALQHLRRAGEALDLWVDAVCINQTDNAERKHQVGIMDIIYRGAEKVVVWLGDEERYHEDICKLIEYFGSSPDHHWRVPEAQDAKSDPFLTRATMLKLFAFLKSRDWYKRIWTVQEILLAKSVTHVCGKHVFANGEIDSMARSFKKHFSSEKCCNIDALMPSKLFSGRSLSQDMSPYLRQIALVLKTAQDQRASPGQVHFLELASTFRYRDATNPKDKIYGVLGLTNSFTKDIIDYDATVAEVYARVAINLIEKDGNLDVLSHVLPSMSQEYRGRGFYHRPPPGLPSWVPNWSDSRPGEYWRLRLLHERQKLAPCFEACGLNLTASTRICTNDLKRLILDGRLGGSIAKIGEPNEPYPPSDAGIYHAETLQQWREMANVDRKPQDPYCALLGACKARIDILDAFWRTICANLDVTLPERVHVYQADDRTRALHDRWWWNLLQRTKYKNVPVPDAHLPTSVIEQLNRFGNHNVEITGGRRFFISDTGLFGLASRDAQIGDQIWVVKGGRVPLILRPLPGPYRETHERDFTFVGDSYVHGIMEGELFEIDLPNTKVTLVYIMPWLRQTAKLAMRFLNIQLMILEDFALSHTTVSSGGIGTSSSLP</sequence>
<dbReference type="EMBL" id="MLGG01000068">
    <property type="protein sequence ID" value="KAK1448653.1"/>
    <property type="molecule type" value="Genomic_DNA"/>
</dbReference>
<keyword evidence="3" id="KW-1185">Reference proteome</keyword>
<organism evidence="2 3">
    <name type="scientific">Colletotrichum melonis</name>
    <dbReference type="NCBI Taxonomy" id="1209925"/>
    <lineage>
        <taxon>Eukaryota</taxon>
        <taxon>Fungi</taxon>
        <taxon>Dikarya</taxon>
        <taxon>Ascomycota</taxon>
        <taxon>Pezizomycotina</taxon>
        <taxon>Sordariomycetes</taxon>
        <taxon>Hypocreomycetidae</taxon>
        <taxon>Glomerellales</taxon>
        <taxon>Glomerellaceae</taxon>
        <taxon>Colletotrichum</taxon>
        <taxon>Colletotrichum acutatum species complex</taxon>
    </lineage>
</organism>
<name>A0AAI9XGH9_9PEZI</name>
<reference evidence="2 3" key="1">
    <citation type="submission" date="2016-10" db="EMBL/GenBank/DDBJ databases">
        <title>The genome sequence of Colletotrichum fioriniae PJ7.</title>
        <authorList>
            <person name="Baroncelli R."/>
        </authorList>
    </citation>
    <scope>NUCLEOTIDE SEQUENCE [LARGE SCALE GENOMIC DNA]</scope>
    <source>
        <strain evidence="2">Col 31</strain>
    </source>
</reference>
<accession>A0AAI9XGH9</accession>
<feature type="domain" description="Heterokaryon incompatibility" evidence="1">
    <location>
        <begin position="51"/>
        <end position="197"/>
    </location>
</feature>
<dbReference type="InterPro" id="IPR052895">
    <property type="entry name" value="HetReg/Transcr_Mod"/>
</dbReference>
<dbReference type="InterPro" id="IPR010730">
    <property type="entry name" value="HET"/>
</dbReference>
<gene>
    <name evidence="2" type="ORF">CMEL01_07968</name>
</gene>
<comment type="caution">
    <text evidence="2">The sequence shown here is derived from an EMBL/GenBank/DDBJ whole genome shotgun (WGS) entry which is preliminary data.</text>
</comment>
<evidence type="ECO:0000313" key="3">
    <source>
        <dbReference type="Proteomes" id="UP001239795"/>
    </source>
</evidence>
<dbReference type="PANTHER" id="PTHR24148:SF73">
    <property type="entry name" value="HET DOMAIN PROTEIN (AFU_ORTHOLOGUE AFUA_8G01020)"/>
    <property type="match status" value="1"/>
</dbReference>
<dbReference type="PANTHER" id="PTHR24148">
    <property type="entry name" value="ANKYRIN REPEAT DOMAIN-CONTAINING PROTEIN 39 HOMOLOG-RELATED"/>
    <property type="match status" value="1"/>
</dbReference>
<protein>
    <recommendedName>
        <fullName evidence="1">Heterokaryon incompatibility domain-containing protein</fullName>
    </recommendedName>
</protein>
<dbReference type="Pfam" id="PF26639">
    <property type="entry name" value="Het-6_barrel"/>
    <property type="match status" value="1"/>
</dbReference>
<dbReference type="AlphaFoldDB" id="A0AAI9XGH9"/>
<dbReference type="Pfam" id="PF06985">
    <property type="entry name" value="HET"/>
    <property type="match status" value="1"/>
</dbReference>
<evidence type="ECO:0000259" key="1">
    <source>
        <dbReference type="Pfam" id="PF06985"/>
    </source>
</evidence>
<evidence type="ECO:0000313" key="2">
    <source>
        <dbReference type="EMBL" id="KAK1448653.1"/>
    </source>
</evidence>